<gene>
    <name evidence="2" type="ORF">E2C01_094463</name>
</gene>
<proteinExistence type="predicted"/>
<dbReference type="AlphaFoldDB" id="A0A5B7K1Q5"/>
<evidence type="ECO:0000256" key="1">
    <source>
        <dbReference type="SAM" id="Phobius"/>
    </source>
</evidence>
<dbReference type="EMBL" id="VSRR010116829">
    <property type="protein sequence ID" value="MPC99068.1"/>
    <property type="molecule type" value="Genomic_DNA"/>
</dbReference>
<keyword evidence="1" id="KW-0812">Transmembrane</keyword>
<accession>A0A5B7K1Q5</accession>
<evidence type="ECO:0000313" key="3">
    <source>
        <dbReference type="Proteomes" id="UP000324222"/>
    </source>
</evidence>
<sequence>MPSPSSPSHWSVSYGIVGSGEGWVGWMGLIKVGWEFIEREMTKYGP</sequence>
<protein>
    <submittedName>
        <fullName evidence="2">Uncharacterized protein</fullName>
    </submittedName>
</protein>
<keyword evidence="1" id="KW-1133">Transmembrane helix</keyword>
<keyword evidence="1" id="KW-0472">Membrane</keyword>
<name>A0A5B7K1Q5_PORTR</name>
<keyword evidence="3" id="KW-1185">Reference proteome</keyword>
<dbReference type="Proteomes" id="UP000324222">
    <property type="component" value="Unassembled WGS sequence"/>
</dbReference>
<feature type="transmembrane region" description="Helical" evidence="1">
    <location>
        <begin position="12"/>
        <end position="34"/>
    </location>
</feature>
<comment type="caution">
    <text evidence="2">The sequence shown here is derived from an EMBL/GenBank/DDBJ whole genome shotgun (WGS) entry which is preliminary data.</text>
</comment>
<organism evidence="2 3">
    <name type="scientific">Portunus trituberculatus</name>
    <name type="common">Swimming crab</name>
    <name type="synonym">Neptunus trituberculatus</name>
    <dbReference type="NCBI Taxonomy" id="210409"/>
    <lineage>
        <taxon>Eukaryota</taxon>
        <taxon>Metazoa</taxon>
        <taxon>Ecdysozoa</taxon>
        <taxon>Arthropoda</taxon>
        <taxon>Crustacea</taxon>
        <taxon>Multicrustacea</taxon>
        <taxon>Malacostraca</taxon>
        <taxon>Eumalacostraca</taxon>
        <taxon>Eucarida</taxon>
        <taxon>Decapoda</taxon>
        <taxon>Pleocyemata</taxon>
        <taxon>Brachyura</taxon>
        <taxon>Eubrachyura</taxon>
        <taxon>Portunoidea</taxon>
        <taxon>Portunidae</taxon>
        <taxon>Portuninae</taxon>
        <taxon>Portunus</taxon>
    </lineage>
</organism>
<reference evidence="2 3" key="1">
    <citation type="submission" date="2019-05" db="EMBL/GenBank/DDBJ databases">
        <title>Another draft genome of Portunus trituberculatus and its Hox gene families provides insights of decapod evolution.</title>
        <authorList>
            <person name="Jeong J.-H."/>
            <person name="Song I."/>
            <person name="Kim S."/>
            <person name="Choi T."/>
            <person name="Kim D."/>
            <person name="Ryu S."/>
            <person name="Kim W."/>
        </authorList>
    </citation>
    <scope>NUCLEOTIDE SEQUENCE [LARGE SCALE GENOMIC DNA]</scope>
    <source>
        <tissue evidence="2">Muscle</tissue>
    </source>
</reference>
<evidence type="ECO:0000313" key="2">
    <source>
        <dbReference type="EMBL" id="MPC99068.1"/>
    </source>
</evidence>